<evidence type="ECO:0000256" key="1">
    <source>
        <dbReference type="ARBA" id="ARBA00001946"/>
    </source>
</evidence>
<evidence type="ECO:0000256" key="3">
    <source>
        <dbReference type="ARBA" id="ARBA00022679"/>
    </source>
</evidence>
<evidence type="ECO:0000256" key="2">
    <source>
        <dbReference type="ARBA" id="ARBA00005983"/>
    </source>
</evidence>
<evidence type="ECO:0000256" key="8">
    <source>
        <dbReference type="ARBA" id="ARBA00023264"/>
    </source>
</evidence>
<keyword evidence="3" id="KW-0808">Transferase</keyword>
<keyword evidence="5 10" id="KW-0418">Kinase</keyword>
<evidence type="ECO:0000313" key="10">
    <source>
        <dbReference type="EMBL" id="MCC2229408.1"/>
    </source>
</evidence>
<proteinExistence type="inferred from homology"/>
<evidence type="ECO:0000256" key="7">
    <source>
        <dbReference type="ARBA" id="ARBA00023209"/>
    </source>
</evidence>
<name>A0AAE3E781_9FIRM</name>
<keyword evidence="7" id="KW-0444">Lipid biosynthesis</keyword>
<dbReference type="InterPro" id="IPR050187">
    <property type="entry name" value="Lipid_Phosphate_FormReg"/>
</dbReference>
<dbReference type="InterPro" id="IPR017438">
    <property type="entry name" value="ATP-NAD_kinase_N"/>
</dbReference>
<dbReference type="InterPro" id="IPR045540">
    <property type="entry name" value="YegS/DAGK_C"/>
</dbReference>
<keyword evidence="6" id="KW-0067">ATP-binding</keyword>
<dbReference type="PROSITE" id="PS50146">
    <property type="entry name" value="DAGK"/>
    <property type="match status" value="1"/>
</dbReference>
<evidence type="ECO:0000256" key="4">
    <source>
        <dbReference type="ARBA" id="ARBA00022741"/>
    </source>
</evidence>
<keyword evidence="11" id="KW-1185">Reference proteome</keyword>
<keyword evidence="7" id="KW-0443">Lipid metabolism</keyword>
<evidence type="ECO:0000256" key="6">
    <source>
        <dbReference type="ARBA" id="ARBA00022840"/>
    </source>
</evidence>
<protein>
    <submittedName>
        <fullName evidence="10">Diacylglycerol kinase family lipid kinase</fullName>
    </submittedName>
</protein>
<evidence type="ECO:0000259" key="9">
    <source>
        <dbReference type="PROSITE" id="PS50146"/>
    </source>
</evidence>
<dbReference type="Pfam" id="PF19279">
    <property type="entry name" value="YegS_C"/>
    <property type="match status" value="1"/>
</dbReference>
<dbReference type="Gene3D" id="3.40.50.10330">
    <property type="entry name" value="Probable inorganic polyphosphate/atp-NAD kinase, domain 1"/>
    <property type="match status" value="1"/>
</dbReference>
<comment type="caution">
    <text evidence="10">The sequence shown here is derived from an EMBL/GenBank/DDBJ whole genome shotgun (WGS) entry which is preliminary data.</text>
</comment>
<accession>A0AAE3E781</accession>
<dbReference type="GO" id="GO:0016301">
    <property type="term" value="F:kinase activity"/>
    <property type="evidence" value="ECO:0007669"/>
    <property type="project" value="UniProtKB-KW"/>
</dbReference>
<evidence type="ECO:0000313" key="11">
    <source>
        <dbReference type="Proteomes" id="UP001198182"/>
    </source>
</evidence>
<feature type="domain" description="DAGKc" evidence="9">
    <location>
        <begin position="1"/>
        <end position="132"/>
    </location>
</feature>
<keyword evidence="4" id="KW-0547">Nucleotide-binding</keyword>
<dbReference type="GO" id="GO:0005524">
    <property type="term" value="F:ATP binding"/>
    <property type="evidence" value="ECO:0007669"/>
    <property type="project" value="UniProtKB-KW"/>
</dbReference>
<dbReference type="PANTHER" id="PTHR12358">
    <property type="entry name" value="SPHINGOSINE KINASE"/>
    <property type="match status" value="1"/>
</dbReference>
<sequence>MLYFIINPHSRSGQGGAVWKEVERTMISSGLPYKVSYTSYPGHAIRLAAEIPSGTQPEPNLIAVLGGDGSLNEVLNGAHLSPYTIIGYLPTGSGNDFARGMHLPIDAKKALTHIIHPSYTDTLDFGSTTYGNQENARRFLVSSGIGYDAAVCHRINTSKLKKVFNCFHLGKLAYVILGIEQIIRCRRADGTLTIDDEREIPLSDVCFISCHNLPYEGGGFCFAPDADPHDGEMDLCVVTACSRLRFTWILLNTLLGAKHTRCHGVSLIRCHKAAVKLNRPLAVHTDGEVTGFFKEASFESHPHSVRITW</sequence>
<organism evidence="10 11">
    <name type="scientific">Hominifimenecus microfluidus</name>
    <dbReference type="NCBI Taxonomy" id="2885348"/>
    <lineage>
        <taxon>Bacteria</taxon>
        <taxon>Bacillati</taxon>
        <taxon>Bacillota</taxon>
        <taxon>Clostridia</taxon>
        <taxon>Lachnospirales</taxon>
        <taxon>Lachnospiraceae</taxon>
        <taxon>Hominifimenecus</taxon>
    </lineage>
</organism>
<dbReference type="SUPFAM" id="SSF111331">
    <property type="entry name" value="NAD kinase/diacylglycerol kinase-like"/>
    <property type="match status" value="1"/>
</dbReference>
<gene>
    <name evidence="10" type="ORF">LKD81_00135</name>
</gene>
<dbReference type="Proteomes" id="UP001198182">
    <property type="component" value="Unassembled WGS sequence"/>
</dbReference>
<keyword evidence="7" id="KW-0594">Phospholipid biosynthesis</keyword>
<dbReference type="InterPro" id="IPR016064">
    <property type="entry name" value="NAD/diacylglycerol_kinase_sf"/>
</dbReference>
<dbReference type="InterPro" id="IPR001206">
    <property type="entry name" value="Diacylglycerol_kinase_cat_dom"/>
</dbReference>
<dbReference type="Gene3D" id="2.60.200.40">
    <property type="match status" value="1"/>
</dbReference>
<dbReference type="SMART" id="SM00046">
    <property type="entry name" value="DAGKc"/>
    <property type="match status" value="1"/>
</dbReference>
<reference evidence="10" key="1">
    <citation type="submission" date="2021-10" db="EMBL/GenBank/DDBJ databases">
        <title>Anaerobic single-cell dispensing facilitates the cultivation of human gut bacteria.</title>
        <authorList>
            <person name="Afrizal A."/>
        </authorList>
    </citation>
    <scope>NUCLEOTIDE SEQUENCE</scope>
    <source>
        <strain evidence="10">CLA-AA-H215</strain>
    </source>
</reference>
<comment type="cofactor">
    <cofactor evidence="1">
        <name>Mg(2+)</name>
        <dbReference type="ChEBI" id="CHEBI:18420"/>
    </cofactor>
</comment>
<dbReference type="AlphaFoldDB" id="A0AAE3E781"/>
<dbReference type="RefSeq" id="WP_308452245.1">
    <property type="nucleotide sequence ID" value="NZ_JAJEQR010000001.1"/>
</dbReference>
<dbReference type="EMBL" id="JAJEQR010000001">
    <property type="protein sequence ID" value="MCC2229408.1"/>
    <property type="molecule type" value="Genomic_DNA"/>
</dbReference>
<evidence type="ECO:0000256" key="5">
    <source>
        <dbReference type="ARBA" id="ARBA00022777"/>
    </source>
</evidence>
<dbReference type="GO" id="GO:0008654">
    <property type="term" value="P:phospholipid biosynthetic process"/>
    <property type="evidence" value="ECO:0007669"/>
    <property type="project" value="UniProtKB-KW"/>
</dbReference>
<dbReference type="Pfam" id="PF00781">
    <property type="entry name" value="DAGK_cat"/>
    <property type="match status" value="1"/>
</dbReference>
<dbReference type="PANTHER" id="PTHR12358:SF54">
    <property type="entry name" value="SPHINGOSINE KINASE RELATED PROTEIN"/>
    <property type="match status" value="1"/>
</dbReference>
<keyword evidence="8" id="KW-1208">Phospholipid metabolism</keyword>
<comment type="similarity">
    <text evidence="2">Belongs to the diacylglycerol/lipid kinase family.</text>
</comment>